<sequence>MAKSPPPPAQADEWLRPKDVQRYLKVSANRYYQLIKDNAFPVTKPDPEGRLVYVSKADVDAFVRRGYPAAQSV</sequence>
<keyword evidence="3" id="KW-1185">Reference proteome</keyword>
<name>A0A939K3F5_9BACT</name>
<accession>A0A939K3F5</accession>
<organism evidence="2 3">
    <name type="scientific">Fibrella rubiginis</name>
    <dbReference type="NCBI Taxonomy" id="2817060"/>
    <lineage>
        <taxon>Bacteria</taxon>
        <taxon>Pseudomonadati</taxon>
        <taxon>Bacteroidota</taxon>
        <taxon>Cytophagia</taxon>
        <taxon>Cytophagales</taxon>
        <taxon>Spirosomataceae</taxon>
        <taxon>Fibrella</taxon>
    </lineage>
</organism>
<dbReference type="RefSeq" id="WP_207362652.1">
    <property type="nucleotide sequence ID" value="NZ_JAFMYV010000001.1"/>
</dbReference>
<dbReference type="Proteomes" id="UP000664034">
    <property type="component" value="Unassembled WGS sequence"/>
</dbReference>
<gene>
    <name evidence="2" type="ORF">J2I47_00845</name>
</gene>
<evidence type="ECO:0000313" key="2">
    <source>
        <dbReference type="EMBL" id="MBO0935081.1"/>
    </source>
</evidence>
<feature type="domain" description="Helix-turn-helix" evidence="1">
    <location>
        <begin position="14"/>
        <end position="66"/>
    </location>
</feature>
<dbReference type="EMBL" id="JAFMYV010000001">
    <property type="protein sequence ID" value="MBO0935081.1"/>
    <property type="molecule type" value="Genomic_DNA"/>
</dbReference>
<evidence type="ECO:0000313" key="3">
    <source>
        <dbReference type="Proteomes" id="UP000664034"/>
    </source>
</evidence>
<evidence type="ECO:0000259" key="1">
    <source>
        <dbReference type="Pfam" id="PF12728"/>
    </source>
</evidence>
<dbReference type="AlphaFoldDB" id="A0A939K3F5"/>
<dbReference type="Pfam" id="PF12728">
    <property type="entry name" value="HTH_17"/>
    <property type="match status" value="1"/>
</dbReference>
<proteinExistence type="predicted"/>
<reference evidence="2" key="1">
    <citation type="submission" date="2021-03" db="EMBL/GenBank/DDBJ databases">
        <title>Fibrella sp. HMF5335 genome sequencing and assembly.</title>
        <authorList>
            <person name="Kang H."/>
            <person name="Kim H."/>
            <person name="Bae S."/>
            <person name="Joh K."/>
        </authorList>
    </citation>
    <scope>NUCLEOTIDE SEQUENCE</scope>
    <source>
        <strain evidence="2">HMF5335</strain>
    </source>
</reference>
<comment type="caution">
    <text evidence="2">The sequence shown here is derived from an EMBL/GenBank/DDBJ whole genome shotgun (WGS) entry which is preliminary data.</text>
</comment>
<dbReference type="InterPro" id="IPR041657">
    <property type="entry name" value="HTH_17"/>
</dbReference>
<protein>
    <submittedName>
        <fullName evidence="2">Helix-turn-helix domain-containing protein</fullName>
    </submittedName>
</protein>